<reference evidence="7 8" key="1">
    <citation type="submission" date="2016-10" db="EMBL/GenBank/DDBJ databases">
        <authorList>
            <person name="de Groot N.N."/>
        </authorList>
    </citation>
    <scope>NUCLEOTIDE SEQUENCE [LARGE SCALE GENOMIC DNA]</scope>
    <source>
        <strain evidence="7 8">CGMCC 4.3491</strain>
    </source>
</reference>
<dbReference type="STRING" id="381665.SAMN05216554_4512"/>
<feature type="transmembrane region" description="Helical" evidence="6">
    <location>
        <begin position="209"/>
        <end position="230"/>
    </location>
</feature>
<evidence type="ECO:0000313" key="8">
    <source>
        <dbReference type="Proteomes" id="UP000198891"/>
    </source>
</evidence>
<evidence type="ECO:0000256" key="3">
    <source>
        <dbReference type="ARBA" id="ARBA00022692"/>
    </source>
</evidence>
<dbReference type="GO" id="GO:0005886">
    <property type="term" value="C:plasma membrane"/>
    <property type="evidence" value="ECO:0007669"/>
    <property type="project" value="UniProtKB-SubCell"/>
</dbReference>
<evidence type="ECO:0000256" key="5">
    <source>
        <dbReference type="ARBA" id="ARBA00023136"/>
    </source>
</evidence>
<evidence type="ECO:0000256" key="2">
    <source>
        <dbReference type="ARBA" id="ARBA00022475"/>
    </source>
</evidence>
<comment type="subcellular location">
    <subcellularLocation>
        <location evidence="1">Cell membrane</location>
        <topology evidence="1">Multi-pass membrane protein</topology>
    </subcellularLocation>
</comment>
<dbReference type="EMBL" id="FNPZ01000008">
    <property type="protein sequence ID" value="SDZ54058.1"/>
    <property type="molecule type" value="Genomic_DNA"/>
</dbReference>
<dbReference type="Proteomes" id="UP000198891">
    <property type="component" value="Unassembled WGS sequence"/>
</dbReference>
<dbReference type="OrthoDB" id="9784538at2"/>
<dbReference type="GO" id="GO:0022857">
    <property type="term" value="F:transmembrane transporter activity"/>
    <property type="evidence" value="ECO:0007669"/>
    <property type="project" value="InterPro"/>
</dbReference>
<feature type="transmembrane region" description="Helical" evidence="6">
    <location>
        <begin position="236"/>
        <end position="256"/>
    </location>
</feature>
<keyword evidence="3 6" id="KW-0812">Transmembrane</keyword>
<gene>
    <name evidence="7" type="ORF">SAMN05216554_4512</name>
</gene>
<feature type="transmembrane region" description="Helical" evidence="6">
    <location>
        <begin position="289"/>
        <end position="309"/>
    </location>
</feature>
<evidence type="ECO:0000313" key="7">
    <source>
        <dbReference type="EMBL" id="SDZ54058.1"/>
    </source>
</evidence>
<feature type="transmembrane region" description="Helical" evidence="6">
    <location>
        <begin position="95"/>
        <end position="116"/>
    </location>
</feature>
<keyword evidence="2" id="KW-1003">Cell membrane</keyword>
<dbReference type="RefSeq" id="WP_092558092.1">
    <property type="nucleotide sequence ID" value="NZ_FNPZ01000008.1"/>
</dbReference>
<feature type="transmembrane region" description="Helical" evidence="6">
    <location>
        <begin position="12"/>
        <end position="30"/>
    </location>
</feature>
<evidence type="ECO:0000256" key="6">
    <source>
        <dbReference type="SAM" id="Phobius"/>
    </source>
</evidence>
<protein>
    <submittedName>
        <fullName evidence="7">Monosaccharide ABC transporter membrane protein, CUT2 family</fullName>
    </submittedName>
</protein>
<sequence>MTGFRAALVRRPYLIAVVLAAILLAVNVVAMPSAAASYWPGLIANLAPLAFVAIASTPSVLGGGIDLSIGPQVVLSNIVIVMVLLPAGIDSPWAVIPIVLALGILIGTINGVLVALLRFPAMIATLCVMFVLIGIAQRLAPQPAGGSTPWIEFLTSRAGLFPIAALVIAVPFAVWLVLRRTSFVRNLLAAGGDPIAATSAGVPVSAVRLLSYTLGGLFASIGGLMLTSLLRSADASQASTLVLIGLAAVALGGTAFTGGRGGLLGSLAGALCIFLIQNLLTALSVPAVWINVIYGLLLVGSVVLSASLLSQKNVRQPV</sequence>
<dbReference type="CDD" id="cd06579">
    <property type="entry name" value="TM_PBP1_transp_AraH_like"/>
    <property type="match status" value="1"/>
</dbReference>
<feature type="transmembrane region" description="Helical" evidence="6">
    <location>
        <begin position="73"/>
        <end position="89"/>
    </location>
</feature>
<proteinExistence type="predicted"/>
<evidence type="ECO:0000256" key="1">
    <source>
        <dbReference type="ARBA" id="ARBA00004651"/>
    </source>
</evidence>
<keyword evidence="8" id="KW-1185">Reference proteome</keyword>
<organism evidence="7 8">
    <name type="scientific">Herbiconiux ginsengi</name>
    <dbReference type="NCBI Taxonomy" id="381665"/>
    <lineage>
        <taxon>Bacteria</taxon>
        <taxon>Bacillati</taxon>
        <taxon>Actinomycetota</taxon>
        <taxon>Actinomycetes</taxon>
        <taxon>Micrococcales</taxon>
        <taxon>Microbacteriaceae</taxon>
        <taxon>Herbiconiux</taxon>
    </lineage>
</organism>
<evidence type="ECO:0000256" key="4">
    <source>
        <dbReference type="ARBA" id="ARBA00022989"/>
    </source>
</evidence>
<feature type="transmembrane region" description="Helical" evidence="6">
    <location>
        <begin position="160"/>
        <end position="178"/>
    </location>
</feature>
<dbReference type="InterPro" id="IPR001851">
    <property type="entry name" value="ABC_transp_permease"/>
</dbReference>
<accession>A0A1H3TVH6</accession>
<dbReference type="Pfam" id="PF02653">
    <property type="entry name" value="BPD_transp_2"/>
    <property type="match status" value="1"/>
</dbReference>
<feature type="transmembrane region" description="Helical" evidence="6">
    <location>
        <begin position="263"/>
        <end position="283"/>
    </location>
</feature>
<keyword evidence="5 6" id="KW-0472">Membrane</keyword>
<name>A0A1H3TVH6_9MICO</name>
<dbReference type="PANTHER" id="PTHR32196">
    <property type="entry name" value="ABC TRANSPORTER PERMEASE PROTEIN YPHD-RELATED-RELATED"/>
    <property type="match status" value="1"/>
</dbReference>
<keyword evidence="4 6" id="KW-1133">Transmembrane helix</keyword>
<dbReference type="AlphaFoldDB" id="A0A1H3TVH6"/>
<feature type="transmembrane region" description="Helical" evidence="6">
    <location>
        <begin position="42"/>
        <end position="61"/>
    </location>
</feature>
<feature type="transmembrane region" description="Helical" evidence="6">
    <location>
        <begin position="123"/>
        <end position="140"/>
    </location>
</feature>